<keyword evidence="3" id="KW-1185">Reference proteome</keyword>
<dbReference type="AlphaFoldDB" id="A0A9W4DZ31"/>
<proteinExistence type="predicted"/>
<accession>A0A9W4DZ31</accession>
<feature type="region of interest" description="Disordered" evidence="1">
    <location>
        <begin position="36"/>
        <end position="61"/>
    </location>
</feature>
<protein>
    <submittedName>
        <fullName evidence="2">Uncharacterized protein</fullName>
    </submittedName>
</protein>
<evidence type="ECO:0000313" key="3">
    <source>
        <dbReference type="Proteomes" id="UP001152519"/>
    </source>
</evidence>
<gene>
    <name evidence="2" type="ORF">SCOCK_720003</name>
</gene>
<evidence type="ECO:0000256" key="1">
    <source>
        <dbReference type="SAM" id="MobiDB-lite"/>
    </source>
</evidence>
<reference evidence="2" key="1">
    <citation type="submission" date="2021-05" db="EMBL/GenBank/DDBJ databases">
        <authorList>
            <person name="Arsene-Ploetze F."/>
        </authorList>
    </citation>
    <scope>NUCLEOTIDE SEQUENCE</scope>
    <source>
        <strain evidence="2">DSM 42138</strain>
    </source>
</reference>
<organism evidence="2 3">
    <name type="scientific">Actinacidiphila cocklensis</name>
    <dbReference type="NCBI Taxonomy" id="887465"/>
    <lineage>
        <taxon>Bacteria</taxon>
        <taxon>Bacillati</taxon>
        <taxon>Actinomycetota</taxon>
        <taxon>Actinomycetes</taxon>
        <taxon>Kitasatosporales</taxon>
        <taxon>Streptomycetaceae</taxon>
        <taxon>Actinacidiphila</taxon>
    </lineage>
</organism>
<sequence length="61" mass="6558">MENRCELVWATTGESEANECLAPLLGLPQLAVVTWPEPSEEPEPSALPPGLTRAETTTARP</sequence>
<comment type="caution">
    <text evidence="2">The sequence shown here is derived from an EMBL/GenBank/DDBJ whole genome shotgun (WGS) entry which is preliminary data.</text>
</comment>
<name>A0A9W4DZ31_9ACTN</name>
<dbReference type="Proteomes" id="UP001152519">
    <property type="component" value="Unassembled WGS sequence"/>
</dbReference>
<dbReference type="EMBL" id="CAJSLV010000106">
    <property type="protein sequence ID" value="CAG6398643.1"/>
    <property type="molecule type" value="Genomic_DNA"/>
</dbReference>
<evidence type="ECO:0000313" key="2">
    <source>
        <dbReference type="EMBL" id="CAG6398643.1"/>
    </source>
</evidence>